<dbReference type="Proteomes" id="UP001597063">
    <property type="component" value="Unassembled WGS sequence"/>
</dbReference>
<keyword evidence="5" id="KW-1185">Reference proteome</keyword>
<feature type="region of interest" description="Disordered" evidence="2">
    <location>
        <begin position="112"/>
        <end position="161"/>
    </location>
</feature>
<dbReference type="RefSeq" id="WP_378324023.1">
    <property type="nucleotide sequence ID" value="NZ_JBHTGP010000013.1"/>
</dbReference>
<dbReference type="Gene3D" id="3.60.40.10">
    <property type="entry name" value="PPM-type phosphatase domain"/>
    <property type="match status" value="1"/>
</dbReference>
<protein>
    <submittedName>
        <fullName evidence="4">PP2C family protein-serine/threonine phosphatase</fullName>
        <ecNumber evidence="4">3.1.3.16</ecNumber>
    </submittedName>
</protein>
<dbReference type="PANTHER" id="PTHR43156">
    <property type="entry name" value="STAGE II SPORULATION PROTEIN E-RELATED"/>
    <property type="match status" value="1"/>
</dbReference>
<evidence type="ECO:0000313" key="5">
    <source>
        <dbReference type="Proteomes" id="UP001597063"/>
    </source>
</evidence>
<dbReference type="Pfam" id="PF07228">
    <property type="entry name" value="SpoIIE"/>
    <property type="match status" value="1"/>
</dbReference>
<evidence type="ECO:0000256" key="1">
    <source>
        <dbReference type="ARBA" id="ARBA00022801"/>
    </source>
</evidence>
<reference evidence="5" key="1">
    <citation type="journal article" date="2019" name="Int. J. Syst. Evol. Microbiol.">
        <title>The Global Catalogue of Microorganisms (GCM) 10K type strain sequencing project: providing services to taxonomists for standard genome sequencing and annotation.</title>
        <authorList>
            <consortium name="The Broad Institute Genomics Platform"/>
            <consortium name="The Broad Institute Genome Sequencing Center for Infectious Disease"/>
            <person name="Wu L."/>
            <person name="Ma J."/>
        </authorList>
    </citation>
    <scope>NUCLEOTIDE SEQUENCE [LARGE SCALE GENOMIC DNA]</scope>
    <source>
        <strain evidence="5">JCM 9371</strain>
    </source>
</reference>
<accession>A0ABW2XQU7</accession>
<gene>
    <name evidence="4" type="ORF">ACFQZM_27365</name>
</gene>
<dbReference type="GO" id="GO:0004722">
    <property type="term" value="F:protein serine/threonine phosphatase activity"/>
    <property type="evidence" value="ECO:0007669"/>
    <property type="project" value="UniProtKB-EC"/>
</dbReference>
<evidence type="ECO:0000256" key="2">
    <source>
        <dbReference type="SAM" id="MobiDB-lite"/>
    </source>
</evidence>
<dbReference type="InterPro" id="IPR036457">
    <property type="entry name" value="PPM-type-like_dom_sf"/>
</dbReference>
<dbReference type="PANTHER" id="PTHR43156:SF2">
    <property type="entry name" value="STAGE II SPORULATION PROTEIN E"/>
    <property type="match status" value="1"/>
</dbReference>
<proteinExistence type="predicted"/>
<sequence length="710" mass="74558">MSGHVLQEPDQDSGASGGMVGLARMVMLPLDGHGRVLAWGEDAERLFGHAAETMLGRVFGDRFSVPGMHGAALDPVRSGAAEATAFTAPLLRRHPLKIKNVAWWVYRLPGGRPPPRDANGDGHGGGGDEHGGHGDGRDDGHDDERGGGRDDGHGGGDGHDGDGELRLLAFATETTSLRSVPLGLSVGDQIVARSAVAAEPHRGLRVPSVAPYLLPVTPPHLPRLRRNLAKVLGGLELPVPADPAALTARILDLGYPAVSFILGARLPFDAFDGLAIDDSALSAGGTPDGLAFLSRASAGIGSRLDPFRTAEELAGVVVPHLADVAEVHVLDDLLADPEGTVGQAPGQADRPRIVRRLARCGGTAPDPGPPDQAPVRLAPGSLLAGALDAAEPLHLPCEDGAADFGEPALRPFAGATAVTVVPMVARGAVVGALLLGHRRRTPSAQDLAVAEEVARRGATCIADAALLARESRAAQELQRSLLPSAIPELPPVEIRHRYLPGSPGAQVGGDWFDALPLPRGRVALTVGDVMGHGWRSAATMGRLRTAIRAFASLDLRPQYLLRKLDDIARTLCDGCFATCLYAVYDPRTRVLLTANAGHIPPILIDPDGESRFLPLPSGVPIGVGGLPFGAVEAEIEPGSRLVMCTDGLVERPDQDIDARLGFLRARLEGPQRTLDELCDTAVAALRADERRDDVTLLAVEFRRVPFDPAR</sequence>
<dbReference type="InterPro" id="IPR029016">
    <property type="entry name" value="GAF-like_dom_sf"/>
</dbReference>
<dbReference type="EC" id="3.1.3.16" evidence="4"/>
<feature type="compositionally biased region" description="Basic and acidic residues" evidence="2">
    <location>
        <begin position="114"/>
        <end position="161"/>
    </location>
</feature>
<comment type="caution">
    <text evidence="4">The sequence shown here is derived from an EMBL/GenBank/DDBJ whole genome shotgun (WGS) entry which is preliminary data.</text>
</comment>
<keyword evidence="1 4" id="KW-0378">Hydrolase</keyword>
<dbReference type="InterPro" id="IPR052016">
    <property type="entry name" value="Bact_Sigma-Reg"/>
</dbReference>
<evidence type="ECO:0000313" key="4">
    <source>
        <dbReference type="EMBL" id="MFD0688242.1"/>
    </source>
</evidence>
<dbReference type="SUPFAM" id="SSF81606">
    <property type="entry name" value="PP2C-like"/>
    <property type="match status" value="1"/>
</dbReference>
<dbReference type="SMART" id="SM00331">
    <property type="entry name" value="PP2C_SIG"/>
    <property type="match status" value="1"/>
</dbReference>
<name>A0ABW2XQU7_9ACTN</name>
<dbReference type="Gene3D" id="3.30.450.40">
    <property type="match status" value="1"/>
</dbReference>
<dbReference type="InterPro" id="IPR001932">
    <property type="entry name" value="PPM-type_phosphatase-like_dom"/>
</dbReference>
<organism evidence="4 5">
    <name type="scientific">Actinomadura fibrosa</name>
    <dbReference type="NCBI Taxonomy" id="111802"/>
    <lineage>
        <taxon>Bacteria</taxon>
        <taxon>Bacillati</taxon>
        <taxon>Actinomycetota</taxon>
        <taxon>Actinomycetes</taxon>
        <taxon>Streptosporangiales</taxon>
        <taxon>Thermomonosporaceae</taxon>
        <taxon>Actinomadura</taxon>
    </lineage>
</organism>
<dbReference type="PROSITE" id="PS51746">
    <property type="entry name" value="PPM_2"/>
    <property type="match status" value="1"/>
</dbReference>
<evidence type="ECO:0000259" key="3">
    <source>
        <dbReference type="PROSITE" id="PS51746"/>
    </source>
</evidence>
<dbReference type="SUPFAM" id="SSF55781">
    <property type="entry name" value="GAF domain-like"/>
    <property type="match status" value="1"/>
</dbReference>
<dbReference type="EMBL" id="JBHTGP010000013">
    <property type="protein sequence ID" value="MFD0688242.1"/>
    <property type="molecule type" value="Genomic_DNA"/>
</dbReference>
<feature type="domain" description="PPM-type phosphatase" evidence="3">
    <location>
        <begin position="493"/>
        <end position="701"/>
    </location>
</feature>